<feature type="transmembrane region" description="Helical" evidence="7">
    <location>
        <begin position="74"/>
        <end position="95"/>
    </location>
</feature>
<feature type="transmembrane region" description="Helical" evidence="7">
    <location>
        <begin position="262"/>
        <end position="283"/>
    </location>
</feature>
<keyword evidence="3" id="KW-1003">Cell membrane</keyword>
<evidence type="ECO:0000313" key="10">
    <source>
        <dbReference type="Proteomes" id="UP000619260"/>
    </source>
</evidence>
<keyword evidence="2 7" id="KW-0813">Transport</keyword>
<accession>A0A8J3YIK0</accession>
<evidence type="ECO:0000256" key="4">
    <source>
        <dbReference type="ARBA" id="ARBA00022692"/>
    </source>
</evidence>
<comment type="caution">
    <text evidence="9">The sequence shown here is derived from an EMBL/GenBank/DDBJ whole genome shotgun (WGS) entry which is preliminary data.</text>
</comment>
<feature type="transmembrane region" description="Helical" evidence="7">
    <location>
        <begin position="157"/>
        <end position="179"/>
    </location>
</feature>
<dbReference type="CDD" id="cd06261">
    <property type="entry name" value="TM_PBP2"/>
    <property type="match status" value="1"/>
</dbReference>
<dbReference type="PROSITE" id="PS50928">
    <property type="entry name" value="ABC_TM1"/>
    <property type="match status" value="1"/>
</dbReference>
<dbReference type="Pfam" id="PF00528">
    <property type="entry name" value="BPD_transp_1"/>
    <property type="match status" value="1"/>
</dbReference>
<dbReference type="InterPro" id="IPR035906">
    <property type="entry name" value="MetI-like_sf"/>
</dbReference>
<dbReference type="PANTHER" id="PTHR30193">
    <property type="entry name" value="ABC TRANSPORTER PERMEASE PROTEIN"/>
    <property type="match status" value="1"/>
</dbReference>
<evidence type="ECO:0000259" key="8">
    <source>
        <dbReference type="PROSITE" id="PS50928"/>
    </source>
</evidence>
<comment type="similarity">
    <text evidence="7">Belongs to the binding-protein-dependent transport system permease family.</text>
</comment>
<dbReference type="AlphaFoldDB" id="A0A8J3YIK0"/>
<protein>
    <submittedName>
        <fullName evidence="9">Sugar ABC transporter permease</fullName>
    </submittedName>
</protein>
<dbReference type="RefSeq" id="WP_203898633.1">
    <property type="nucleotide sequence ID" value="NZ_BOPF01000006.1"/>
</dbReference>
<evidence type="ECO:0000256" key="2">
    <source>
        <dbReference type="ARBA" id="ARBA00022448"/>
    </source>
</evidence>
<dbReference type="EMBL" id="BOPF01000006">
    <property type="protein sequence ID" value="GIJ45077.1"/>
    <property type="molecule type" value="Genomic_DNA"/>
</dbReference>
<sequence length="303" mass="33303">MRGRRRNGPVLALFLLPALLLFVGLVLGPIVLGLYTSFFSWNGFGGLPTQFVGLANFTRLWSDDVFLGDLQRGLILIVLSVGIQLPVSLGLALLVNQPIRGRSVYRVLFFAPYVLSEVITAVLFTMLLSPNNGLVNNLLGLLPGDVQQTWLANPDTVLYAVFVVVSWKYFGFHMVLYLAARQSIPQELTEAASSDGANAWQVFRHVTLPLLGPTIRISIFLSVIGTIQLFDLVWVLTGGGPVHGSETMAVTLFQYGFKRFEVGYASAISVTMFLICLVFALVYQRFVLRRDLEGAMTVLGAAK</sequence>
<feature type="transmembrane region" description="Helical" evidence="7">
    <location>
        <begin position="219"/>
        <end position="242"/>
    </location>
</feature>
<evidence type="ECO:0000256" key="7">
    <source>
        <dbReference type="RuleBase" id="RU363032"/>
    </source>
</evidence>
<comment type="subcellular location">
    <subcellularLocation>
        <location evidence="1 7">Cell membrane</location>
        <topology evidence="1 7">Multi-pass membrane protein</topology>
    </subcellularLocation>
</comment>
<evidence type="ECO:0000256" key="6">
    <source>
        <dbReference type="ARBA" id="ARBA00023136"/>
    </source>
</evidence>
<dbReference type="GO" id="GO:0055085">
    <property type="term" value="P:transmembrane transport"/>
    <property type="evidence" value="ECO:0007669"/>
    <property type="project" value="InterPro"/>
</dbReference>
<feature type="transmembrane region" description="Helical" evidence="7">
    <location>
        <begin position="107"/>
        <end position="128"/>
    </location>
</feature>
<evidence type="ECO:0000313" key="9">
    <source>
        <dbReference type="EMBL" id="GIJ45077.1"/>
    </source>
</evidence>
<evidence type="ECO:0000256" key="1">
    <source>
        <dbReference type="ARBA" id="ARBA00004651"/>
    </source>
</evidence>
<keyword evidence="5 7" id="KW-1133">Transmembrane helix</keyword>
<evidence type="ECO:0000256" key="5">
    <source>
        <dbReference type="ARBA" id="ARBA00022989"/>
    </source>
</evidence>
<dbReference type="PANTHER" id="PTHR30193:SF37">
    <property type="entry name" value="INNER MEMBRANE ABC TRANSPORTER PERMEASE PROTEIN YCJO"/>
    <property type="match status" value="1"/>
</dbReference>
<organism evidence="9 10">
    <name type="scientific">Virgisporangium aliadipatigenens</name>
    <dbReference type="NCBI Taxonomy" id="741659"/>
    <lineage>
        <taxon>Bacteria</taxon>
        <taxon>Bacillati</taxon>
        <taxon>Actinomycetota</taxon>
        <taxon>Actinomycetes</taxon>
        <taxon>Micromonosporales</taxon>
        <taxon>Micromonosporaceae</taxon>
        <taxon>Virgisporangium</taxon>
    </lineage>
</organism>
<keyword evidence="4 7" id="KW-0812">Transmembrane</keyword>
<dbReference type="GO" id="GO:0005886">
    <property type="term" value="C:plasma membrane"/>
    <property type="evidence" value="ECO:0007669"/>
    <property type="project" value="UniProtKB-SubCell"/>
</dbReference>
<dbReference type="InterPro" id="IPR000515">
    <property type="entry name" value="MetI-like"/>
</dbReference>
<dbReference type="Proteomes" id="UP000619260">
    <property type="component" value="Unassembled WGS sequence"/>
</dbReference>
<evidence type="ECO:0000256" key="3">
    <source>
        <dbReference type="ARBA" id="ARBA00022475"/>
    </source>
</evidence>
<proteinExistence type="inferred from homology"/>
<name>A0A8J3YIK0_9ACTN</name>
<feature type="domain" description="ABC transmembrane type-1" evidence="8">
    <location>
        <begin position="70"/>
        <end position="283"/>
    </location>
</feature>
<dbReference type="Gene3D" id="1.10.3720.10">
    <property type="entry name" value="MetI-like"/>
    <property type="match status" value="1"/>
</dbReference>
<dbReference type="SUPFAM" id="SSF161098">
    <property type="entry name" value="MetI-like"/>
    <property type="match status" value="1"/>
</dbReference>
<dbReference type="InterPro" id="IPR051393">
    <property type="entry name" value="ABC_transporter_permease"/>
</dbReference>
<keyword evidence="6 7" id="KW-0472">Membrane</keyword>
<keyword evidence="10" id="KW-1185">Reference proteome</keyword>
<reference evidence="9" key="1">
    <citation type="submission" date="2021-01" db="EMBL/GenBank/DDBJ databases">
        <title>Whole genome shotgun sequence of Virgisporangium aliadipatigenens NBRC 105644.</title>
        <authorList>
            <person name="Komaki H."/>
            <person name="Tamura T."/>
        </authorList>
    </citation>
    <scope>NUCLEOTIDE SEQUENCE</scope>
    <source>
        <strain evidence="9">NBRC 105644</strain>
    </source>
</reference>
<gene>
    <name evidence="9" type="ORF">Val02_19630</name>
</gene>